<reference evidence="2 3" key="1">
    <citation type="submission" date="2019-12" db="EMBL/GenBank/DDBJ databases">
        <title>Genomic-based taxomic classification of the family Erythrobacteraceae.</title>
        <authorList>
            <person name="Xu L."/>
        </authorList>
    </citation>
    <scope>NUCLEOTIDE SEQUENCE [LARGE SCALE GENOMIC DNA]</scope>
    <source>
        <strain evidence="2 3">KCTC 52763</strain>
    </source>
</reference>
<feature type="transmembrane region" description="Helical" evidence="1">
    <location>
        <begin position="42"/>
        <end position="59"/>
    </location>
</feature>
<keyword evidence="1" id="KW-1133">Transmembrane helix</keyword>
<comment type="caution">
    <text evidence="2">The sequence shown here is derived from an EMBL/GenBank/DDBJ whole genome shotgun (WGS) entry which is preliminary data.</text>
</comment>
<accession>A0A844ZU89</accession>
<evidence type="ECO:0000313" key="3">
    <source>
        <dbReference type="Proteomes" id="UP000442714"/>
    </source>
</evidence>
<gene>
    <name evidence="2" type="ORF">GRI41_11465</name>
</gene>
<feature type="transmembrane region" description="Helical" evidence="1">
    <location>
        <begin position="66"/>
        <end position="84"/>
    </location>
</feature>
<keyword evidence="1" id="KW-0812">Transmembrane</keyword>
<dbReference type="RefSeq" id="WP_160605120.1">
    <property type="nucleotide sequence ID" value="NZ_WTYX01000002.1"/>
</dbReference>
<protein>
    <submittedName>
        <fullName evidence="2">Uncharacterized protein</fullName>
    </submittedName>
</protein>
<dbReference type="OrthoDB" id="7391761at2"/>
<sequence>MAIALIFLLGIGNFALHKAVMQSGHPMIGQIPWLAHANGRRIAFGLEFLVLVAALLLVTNGWPGLAWGYLIYSVINGLSGWLILSGKI</sequence>
<organism evidence="2 3">
    <name type="scientific">Pontixanthobacter aquaemixtae</name>
    <dbReference type="NCBI Taxonomy" id="1958940"/>
    <lineage>
        <taxon>Bacteria</taxon>
        <taxon>Pseudomonadati</taxon>
        <taxon>Pseudomonadota</taxon>
        <taxon>Alphaproteobacteria</taxon>
        <taxon>Sphingomonadales</taxon>
        <taxon>Erythrobacteraceae</taxon>
        <taxon>Pontixanthobacter</taxon>
    </lineage>
</organism>
<dbReference type="EMBL" id="WTYX01000002">
    <property type="protein sequence ID" value="MXO91445.1"/>
    <property type="molecule type" value="Genomic_DNA"/>
</dbReference>
<proteinExistence type="predicted"/>
<keyword evidence="3" id="KW-1185">Reference proteome</keyword>
<evidence type="ECO:0000256" key="1">
    <source>
        <dbReference type="SAM" id="Phobius"/>
    </source>
</evidence>
<evidence type="ECO:0000313" key="2">
    <source>
        <dbReference type="EMBL" id="MXO91445.1"/>
    </source>
</evidence>
<dbReference type="Proteomes" id="UP000442714">
    <property type="component" value="Unassembled WGS sequence"/>
</dbReference>
<dbReference type="AlphaFoldDB" id="A0A844ZU89"/>
<name>A0A844ZU89_9SPHN</name>
<keyword evidence="1" id="KW-0472">Membrane</keyword>